<evidence type="ECO:0000256" key="1">
    <source>
        <dbReference type="ARBA" id="ARBA00022603"/>
    </source>
</evidence>
<evidence type="ECO:0000256" key="4">
    <source>
        <dbReference type="HAMAP-Rule" id="MF_03191"/>
    </source>
</evidence>
<feature type="binding site" evidence="4">
    <location>
        <begin position="189"/>
        <end position="190"/>
    </location>
    <ligand>
        <name>S-adenosyl-L-methionine</name>
        <dbReference type="ChEBI" id="CHEBI:59789"/>
    </ligand>
</feature>
<feature type="binding site" evidence="4">
    <location>
        <position position="158"/>
    </location>
    <ligand>
        <name>S-adenosyl-L-methionine</name>
        <dbReference type="ChEBI" id="CHEBI:59789"/>
    </ligand>
</feature>
<dbReference type="GO" id="GO:0008425">
    <property type="term" value="F:2-methoxy-6-polyprenyl-1,4-benzoquinol methyltransferase activity"/>
    <property type="evidence" value="ECO:0007669"/>
    <property type="project" value="UniProtKB-UniRule"/>
</dbReference>
<evidence type="ECO:0000313" key="6">
    <source>
        <dbReference type="EMBL" id="PWN19761.1"/>
    </source>
</evidence>
<keyword evidence="4" id="KW-0831">Ubiquinone biosynthesis</keyword>
<dbReference type="UniPathway" id="UPA00232"/>
<dbReference type="Gene3D" id="3.40.50.150">
    <property type="entry name" value="Vaccinia Virus protein VP39"/>
    <property type="match status" value="1"/>
</dbReference>
<dbReference type="STRING" id="1684307.A0A316U5M4"/>
<dbReference type="GO" id="GO:0031314">
    <property type="term" value="C:extrinsic component of mitochondrial inner membrane"/>
    <property type="evidence" value="ECO:0007669"/>
    <property type="project" value="UniProtKB-UniRule"/>
</dbReference>
<dbReference type="OrthoDB" id="6329284at2759"/>
<comment type="similarity">
    <text evidence="4">Belongs to the class I-like SAM-binding methyltransferase superfamily. MenG/UbiE family.</text>
</comment>
<comment type="subunit">
    <text evidence="4">Component of a multi-subunit COQ enzyme complex, composed of at least COQ3, COQ4, COQ5, COQ6, COQ7 and COQ9.</text>
</comment>
<keyword evidence="2 4" id="KW-0808">Transferase</keyword>
<dbReference type="GO" id="GO:0032259">
    <property type="term" value="P:methylation"/>
    <property type="evidence" value="ECO:0007669"/>
    <property type="project" value="UniProtKB-KW"/>
</dbReference>
<feature type="compositionally biased region" description="Pro residues" evidence="5">
    <location>
        <begin position="39"/>
        <end position="48"/>
    </location>
</feature>
<dbReference type="CDD" id="cd02440">
    <property type="entry name" value="AdoMet_MTases"/>
    <property type="match status" value="1"/>
</dbReference>
<dbReference type="AlphaFoldDB" id="A0A316U5M4"/>
<dbReference type="PANTHER" id="PTHR43591:SF24">
    <property type="entry name" value="2-METHOXY-6-POLYPRENYL-1,4-BENZOQUINOL METHYLASE, MITOCHONDRIAL"/>
    <property type="match status" value="1"/>
</dbReference>
<protein>
    <recommendedName>
        <fullName evidence="4">2-methoxy-6-polyprenyl-1,4-benzoquinol methylase, mitochondrial</fullName>
        <ecNumber evidence="4">2.1.1.201</ecNumber>
    </recommendedName>
    <alternativeName>
        <fullName evidence="4">Ubiquinone biosynthesis methyltransferase COQ5</fullName>
    </alternativeName>
</protein>
<comment type="catalytic activity">
    <reaction evidence="4">
        <text>a 2-methoxy-6-(all-trans-polyprenyl)benzene-1,4-diol + S-adenosyl-L-methionine = a 5-methoxy-2-methyl-3-(all-trans-polyprenyl)benzene-1,4-diol + S-adenosyl-L-homocysteine + H(+)</text>
        <dbReference type="Rhea" id="RHEA:28286"/>
        <dbReference type="Rhea" id="RHEA-COMP:10858"/>
        <dbReference type="Rhea" id="RHEA-COMP:10859"/>
        <dbReference type="ChEBI" id="CHEBI:15378"/>
        <dbReference type="ChEBI" id="CHEBI:57856"/>
        <dbReference type="ChEBI" id="CHEBI:59789"/>
        <dbReference type="ChEBI" id="CHEBI:84166"/>
        <dbReference type="ChEBI" id="CHEBI:84167"/>
        <dbReference type="EC" id="2.1.1.201"/>
    </reaction>
</comment>
<comment type="caution">
    <text evidence="4">Lacks conserved residue(s) required for the propagation of feature annotation.</text>
</comment>
<gene>
    <name evidence="4" type="primary">COQ5</name>
    <name evidence="6" type="ORF">BCV69DRAFT_313505</name>
</gene>
<evidence type="ECO:0000256" key="3">
    <source>
        <dbReference type="ARBA" id="ARBA00022691"/>
    </source>
</evidence>
<dbReference type="InterPro" id="IPR004033">
    <property type="entry name" value="UbiE/COQ5_MeTrFase"/>
</dbReference>
<dbReference type="HAMAP" id="MF_01813">
    <property type="entry name" value="MenG_UbiE_methyltr"/>
    <property type="match status" value="1"/>
</dbReference>
<keyword evidence="4" id="KW-0496">Mitochondrion</keyword>
<keyword evidence="1 4" id="KW-0489">Methyltransferase</keyword>
<keyword evidence="7" id="KW-1185">Reference proteome</keyword>
<evidence type="ECO:0000256" key="5">
    <source>
        <dbReference type="SAM" id="MobiDB-lite"/>
    </source>
</evidence>
<dbReference type="SUPFAM" id="SSF53335">
    <property type="entry name" value="S-adenosyl-L-methionine-dependent methyltransferases"/>
    <property type="match status" value="1"/>
</dbReference>
<dbReference type="PROSITE" id="PS51608">
    <property type="entry name" value="SAM_MT_UBIE"/>
    <property type="match status" value="1"/>
</dbReference>
<feature type="binding site" evidence="4">
    <location>
        <position position="132"/>
    </location>
    <ligand>
        <name>S-adenosyl-L-methionine</name>
        <dbReference type="ChEBI" id="CHEBI:59789"/>
    </ligand>
</feature>
<organism evidence="6 7">
    <name type="scientific">Pseudomicrostroma glucosiphilum</name>
    <dbReference type="NCBI Taxonomy" id="1684307"/>
    <lineage>
        <taxon>Eukaryota</taxon>
        <taxon>Fungi</taxon>
        <taxon>Dikarya</taxon>
        <taxon>Basidiomycota</taxon>
        <taxon>Ustilaginomycotina</taxon>
        <taxon>Exobasidiomycetes</taxon>
        <taxon>Microstromatales</taxon>
        <taxon>Microstromatales incertae sedis</taxon>
        <taxon>Pseudomicrostroma</taxon>
    </lineage>
</organism>
<name>A0A316U5M4_9BASI</name>
<keyword evidence="3 4" id="KW-0949">S-adenosyl-L-methionine</keyword>
<comment type="pathway">
    <text evidence="4">Cofactor biosynthesis; ubiquinone biosynthesis.</text>
</comment>
<proteinExistence type="inferred from homology"/>
<comment type="subcellular location">
    <subcellularLocation>
        <location evidence="4">Mitochondrion inner membrane</location>
        <topology evidence="4">Peripheral membrane protein</topology>
        <orientation evidence="4">Matrix side</orientation>
    </subcellularLocation>
</comment>
<dbReference type="InterPro" id="IPR023576">
    <property type="entry name" value="UbiE/COQ5_MeTrFase_CS"/>
</dbReference>
<accession>A0A316U5M4</accession>
<dbReference type="Proteomes" id="UP000245942">
    <property type="component" value="Unassembled WGS sequence"/>
</dbReference>
<dbReference type="Pfam" id="PF01209">
    <property type="entry name" value="Ubie_methyltran"/>
    <property type="match status" value="2"/>
</dbReference>
<evidence type="ECO:0000256" key="2">
    <source>
        <dbReference type="ARBA" id="ARBA00022679"/>
    </source>
</evidence>
<feature type="region of interest" description="Disordered" evidence="5">
    <location>
        <begin position="1"/>
        <end position="74"/>
    </location>
</feature>
<comment type="function">
    <text evidence="4">Methyltransferase required for the conversion of 2-polyprenyl-6-methoxy-1,4-benzoquinol (DDMQH2) to 2-polyprenyl-3-methyl-6-methoxy-1,4-benzoquinol (DMQH2).</text>
</comment>
<dbReference type="PANTHER" id="PTHR43591">
    <property type="entry name" value="METHYLTRANSFERASE"/>
    <property type="match status" value="1"/>
</dbReference>
<dbReference type="EC" id="2.1.1.201" evidence="4"/>
<keyword evidence="4" id="KW-0472">Membrane</keyword>
<dbReference type="PROSITE" id="PS01184">
    <property type="entry name" value="UBIE_2"/>
    <property type="match status" value="1"/>
</dbReference>
<evidence type="ECO:0000313" key="7">
    <source>
        <dbReference type="Proteomes" id="UP000245942"/>
    </source>
</evidence>
<dbReference type="InterPro" id="IPR029063">
    <property type="entry name" value="SAM-dependent_MTases_sf"/>
</dbReference>
<dbReference type="FunFam" id="3.40.50.150:FF:000208">
    <property type="entry name" value="2-methoxy-6-polyprenyl-1,4-benzoquinol methylase, mitochondrial"/>
    <property type="match status" value="1"/>
</dbReference>
<feature type="compositionally biased region" description="Low complexity" evidence="5">
    <location>
        <begin position="1"/>
        <end position="38"/>
    </location>
</feature>
<dbReference type="PROSITE" id="PS01183">
    <property type="entry name" value="UBIE_1"/>
    <property type="match status" value="1"/>
</dbReference>
<reference evidence="6 7" key="1">
    <citation type="journal article" date="2018" name="Mol. Biol. Evol.">
        <title>Broad Genomic Sampling Reveals a Smut Pathogenic Ancestry of the Fungal Clade Ustilaginomycotina.</title>
        <authorList>
            <person name="Kijpornyongpan T."/>
            <person name="Mondo S.J."/>
            <person name="Barry K."/>
            <person name="Sandor L."/>
            <person name="Lee J."/>
            <person name="Lipzen A."/>
            <person name="Pangilinan J."/>
            <person name="LaButti K."/>
            <person name="Hainaut M."/>
            <person name="Henrissat B."/>
            <person name="Grigoriev I.V."/>
            <person name="Spatafora J.W."/>
            <person name="Aime M.C."/>
        </authorList>
    </citation>
    <scope>NUCLEOTIDE SEQUENCE [LARGE SCALE GENOMIC DNA]</scope>
    <source>
        <strain evidence="6 7">MCA 4718</strain>
    </source>
</reference>
<sequence>MFRAAASSSSASLRRSVLRQSQPWARTLSSSSSLLRPTPSDPTPPKSPTPTSSPVGASPKPDEDGTTHFGYRDIPSSSKEGLVASVFSSVASSYDLMNDAMSLGIHRLWKAHFVSKLDPRGGINVLDVAGGTGDIALRILDHARLKHIDRETKVTMLDINPEMLREGMKRIKRESMYWNTPQIDYQLGNAEALHSSMEIPPPRKGHKTLPPLKSQRTEDESVDLYTIAFGIRNCTHIDKVLEEAYRVLKPGGVFACLEFGKVNNPLLAQIYKQYSFQVLPSLGHILASDRDSYQYLVESIERFPTQQQFANMMKKVGFVLPGSEEGERRLRQEGLDGEEWGGSGQGEWEDLTGGIATIWIGCKL</sequence>
<dbReference type="EMBL" id="KZ819330">
    <property type="protein sequence ID" value="PWN19761.1"/>
    <property type="molecule type" value="Genomic_DNA"/>
</dbReference>
<keyword evidence="4" id="KW-0999">Mitochondrion inner membrane</keyword>